<dbReference type="RefSeq" id="WP_348265252.1">
    <property type="nucleotide sequence ID" value="NZ_CP121196.1"/>
</dbReference>
<reference evidence="2" key="1">
    <citation type="submission" date="2023-03" db="EMBL/GenBank/DDBJ databases">
        <title>Edaphobacter sp.</title>
        <authorList>
            <person name="Huber K.J."/>
            <person name="Papendorf J."/>
            <person name="Pilke C."/>
            <person name="Bunk B."/>
            <person name="Sproeer C."/>
            <person name="Pester M."/>
        </authorList>
    </citation>
    <scope>NUCLEOTIDE SEQUENCE</scope>
    <source>
        <strain evidence="2">DSM 110680</strain>
    </source>
</reference>
<proteinExistence type="predicted"/>
<accession>A0AAU7DS18</accession>
<sequence length="152" mass="16336">MSKGILSGALAGLLLCCSLSATAQDKGYWRAVSSNANDITGDLTITDSKLTINFISFPLAQIRKLQPAEWSAIFDADPGSGSGFLYRLNVPGARRFLHKNTLCGSDDTQWLATYIQGRSLHVAFFSGADMPTLTVDALTNSTDVCGTFSYSR</sequence>
<dbReference type="EMBL" id="CP121196">
    <property type="protein sequence ID" value="XBH20028.1"/>
    <property type="molecule type" value="Genomic_DNA"/>
</dbReference>
<feature type="chain" id="PRO_5043571301" evidence="1">
    <location>
        <begin position="24"/>
        <end position="152"/>
    </location>
</feature>
<protein>
    <submittedName>
        <fullName evidence="2">Uncharacterized protein</fullName>
    </submittedName>
</protein>
<name>A0AAU7DS18_9BACT</name>
<evidence type="ECO:0000313" key="2">
    <source>
        <dbReference type="EMBL" id="XBH20028.1"/>
    </source>
</evidence>
<keyword evidence="1" id="KW-0732">Signal</keyword>
<organism evidence="2">
    <name type="scientific">Telmatobacter sp. DSM 110680</name>
    <dbReference type="NCBI Taxonomy" id="3036704"/>
    <lineage>
        <taxon>Bacteria</taxon>
        <taxon>Pseudomonadati</taxon>
        <taxon>Acidobacteriota</taxon>
        <taxon>Terriglobia</taxon>
        <taxon>Terriglobales</taxon>
        <taxon>Acidobacteriaceae</taxon>
        <taxon>Telmatobacter</taxon>
    </lineage>
</organism>
<gene>
    <name evidence="2" type="ORF">P8935_12060</name>
</gene>
<evidence type="ECO:0000256" key="1">
    <source>
        <dbReference type="SAM" id="SignalP"/>
    </source>
</evidence>
<feature type="signal peptide" evidence="1">
    <location>
        <begin position="1"/>
        <end position="23"/>
    </location>
</feature>
<dbReference type="AlphaFoldDB" id="A0AAU7DS18"/>